<dbReference type="InterPro" id="IPR018713">
    <property type="entry name" value="MPAB/Lcp_cat_dom"/>
</dbReference>
<evidence type="ECO:0000313" key="2">
    <source>
        <dbReference type="EMBL" id="RZM75996.1"/>
    </source>
</evidence>
<evidence type="ECO:0000313" key="3">
    <source>
        <dbReference type="Proteomes" id="UP000292459"/>
    </source>
</evidence>
<protein>
    <submittedName>
        <fullName evidence="2">DUF2236 domain-containing protein</fullName>
    </submittedName>
</protein>
<comment type="caution">
    <text evidence="2">The sequence shown here is derived from an EMBL/GenBank/DDBJ whole genome shotgun (WGS) entry which is preliminary data.</text>
</comment>
<dbReference type="OrthoDB" id="9812943at2"/>
<sequence>MSDLHATLPITGSSSARDPVAICHRLAGYDFPWELNRSLEIAVLKTFCVPRIASLLRQTGEFELRPQKRYDDTSLILGNILKWGYDSPKGHAAIAQMNRIHQRFHIYNEDFLYVLSTLIYEPVRWNQLFGWRPFTETEKQALFEFWRVVGQRMGLEEIPATYETFHDFNRAYEAEHFQYHPDNRAVGDAVVKLMQGWLPAIAAPLIPNLIRTVADEPMQTALGWPAPPHWVKQAITWGLRLRQRLVRHLPRRQRSHFGVDQANRTYPEGYQMRQLGPETTAPSSSRCPFLRMRAVLKGEL</sequence>
<dbReference type="Pfam" id="PF09995">
    <property type="entry name" value="MPAB_Lcp_cat"/>
    <property type="match status" value="1"/>
</dbReference>
<proteinExistence type="predicted"/>
<accession>A0A4Q7E2T6</accession>
<dbReference type="Proteomes" id="UP000292459">
    <property type="component" value="Unassembled WGS sequence"/>
</dbReference>
<organism evidence="2 3">
    <name type="scientific">Leptolyngbya iicbica LK</name>
    <dbReference type="NCBI Taxonomy" id="2294035"/>
    <lineage>
        <taxon>Bacteria</taxon>
        <taxon>Bacillati</taxon>
        <taxon>Cyanobacteriota</taxon>
        <taxon>Cyanophyceae</taxon>
        <taxon>Leptolyngbyales</taxon>
        <taxon>Leptolyngbyaceae</taxon>
        <taxon>Leptolyngbya group</taxon>
        <taxon>Leptolyngbya</taxon>
        <taxon>Leptolyngbya iicbica</taxon>
    </lineage>
</organism>
<keyword evidence="3" id="KW-1185">Reference proteome</keyword>
<gene>
    <name evidence="2" type="ORF">DYY88_19045</name>
</gene>
<dbReference type="EMBL" id="QVFV01000006">
    <property type="protein sequence ID" value="RZM75996.1"/>
    <property type="molecule type" value="Genomic_DNA"/>
</dbReference>
<feature type="domain" description="ER-bound oxygenase mpaB/mpaB'/Rubber oxygenase catalytic" evidence="1">
    <location>
        <begin position="48"/>
        <end position="230"/>
    </location>
</feature>
<dbReference type="PANTHER" id="PTHR36124:SF1">
    <property type="entry name" value="ER-BOUND OXYGENASE MPAB_MPAB'_RUBBER OXYGENASE CATALYTIC DOMAIN-CONTAINING PROTEIN"/>
    <property type="match status" value="1"/>
</dbReference>
<dbReference type="AlphaFoldDB" id="A0A4Q7E2T6"/>
<dbReference type="PANTHER" id="PTHR36124">
    <property type="match status" value="1"/>
</dbReference>
<dbReference type="RefSeq" id="WP_063776157.1">
    <property type="nucleotide sequence ID" value="NZ_QVFV01000006.1"/>
</dbReference>
<dbReference type="InterPro" id="IPR046366">
    <property type="entry name" value="MPAB"/>
</dbReference>
<dbReference type="GO" id="GO:0016491">
    <property type="term" value="F:oxidoreductase activity"/>
    <property type="evidence" value="ECO:0007669"/>
    <property type="project" value="InterPro"/>
</dbReference>
<evidence type="ECO:0000259" key="1">
    <source>
        <dbReference type="Pfam" id="PF09995"/>
    </source>
</evidence>
<name>A0A4Q7E2T6_9CYAN</name>
<reference evidence="2 3" key="1">
    <citation type="submission" date="2018-11" db="EMBL/GenBank/DDBJ databases">
        <title>Whole genome sequencing of an environmental sample.</title>
        <authorList>
            <person name="Sarangi A.N."/>
            <person name="Singh D."/>
            <person name="Tripathy S."/>
        </authorList>
    </citation>
    <scope>NUCLEOTIDE SEQUENCE [LARGE SCALE GENOMIC DNA]</scope>
    <source>
        <strain evidence="2 3">Lakshadweep</strain>
    </source>
</reference>